<dbReference type="InterPro" id="IPR012795">
    <property type="entry name" value="tRNA_Ile_lys_synt_N"/>
</dbReference>
<proteinExistence type="inferred from homology"/>
<feature type="domain" description="tRNA(Ile)-lysidine/2-thiocytidine synthase N-terminal" evidence="8">
    <location>
        <begin position="36"/>
        <end position="215"/>
    </location>
</feature>
<evidence type="ECO:0000256" key="3">
    <source>
        <dbReference type="ARBA" id="ARBA00022694"/>
    </source>
</evidence>
<comment type="caution">
    <text evidence="10">The sequence shown here is derived from an EMBL/GenBank/DDBJ whole genome shotgun (WGS) entry which is preliminary data.</text>
</comment>
<dbReference type="PANTHER" id="PTHR43033:SF1">
    <property type="entry name" value="TRNA(ILE)-LYSIDINE SYNTHASE-RELATED"/>
    <property type="match status" value="1"/>
</dbReference>
<dbReference type="AlphaFoldDB" id="A0A0C1UPC5"/>
<evidence type="ECO:0000259" key="8">
    <source>
        <dbReference type="Pfam" id="PF01171"/>
    </source>
</evidence>
<gene>
    <name evidence="7 10" type="primary">tilS</name>
    <name evidence="10" type="ORF">QQ91_009495</name>
</gene>
<accession>A0A0C1UPC5</accession>
<dbReference type="GO" id="GO:0005737">
    <property type="term" value="C:cytoplasm"/>
    <property type="evidence" value="ECO:0007669"/>
    <property type="project" value="UniProtKB-SubCell"/>
</dbReference>
<dbReference type="GO" id="GO:0032267">
    <property type="term" value="F:tRNA(Ile)-lysidine synthase activity"/>
    <property type="evidence" value="ECO:0007669"/>
    <property type="project" value="UniProtKB-EC"/>
</dbReference>
<dbReference type="Gene3D" id="3.40.50.620">
    <property type="entry name" value="HUPs"/>
    <property type="match status" value="1"/>
</dbReference>
<dbReference type="SUPFAM" id="SSF52402">
    <property type="entry name" value="Adenine nucleotide alpha hydrolases-like"/>
    <property type="match status" value="1"/>
</dbReference>
<sequence length="336" mass="37947">MKPWSPLHAQLHQTLRSHRVDTPARLSTGLLPQASKLLVAVSGGQDSQCLLRLLVDLQHRWQWQLHTIHCNHGWREDADANADFVAQWVADLGIAHTTQVAAQPPRSEAAAREWRYQVFGEMAIALGCTHVVTGHTASDRAETLLFNLVRGSGLEGLQALTWWRSLSPETPHIALVRPLLDITRDQTGQFCQDFGVPIWEDATNRDRAYRRNRLRLDVLPMLRTQFNPQVDATLAQTADILAAEVAYLQAEANRVYEQCVLNEQIQRRSLRTMPLALQRRVIRQWLMEQVAMAPQFAQVEKVVALLTAPNRSQTDPFPGGAIAIVDDPWIRLQAQP</sequence>
<evidence type="ECO:0000256" key="7">
    <source>
        <dbReference type="HAMAP-Rule" id="MF_01161"/>
    </source>
</evidence>
<dbReference type="GO" id="GO:0005524">
    <property type="term" value="F:ATP binding"/>
    <property type="evidence" value="ECO:0007669"/>
    <property type="project" value="UniProtKB-UniRule"/>
</dbReference>
<dbReference type="EC" id="6.3.4.19" evidence="7"/>
<comment type="domain">
    <text evidence="7">The N-terminal region contains the highly conserved SGGXDS motif, predicted to be a P-loop motif involved in ATP binding.</text>
</comment>
<dbReference type="InterPro" id="IPR014729">
    <property type="entry name" value="Rossmann-like_a/b/a_fold"/>
</dbReference>
<dbReference type="InterPro" id="IPR012094">
    <property type="entry name" value="tRNA_Ile_lys_synt"/>
</dbReference>
<evidence type="ECO:0000256" key="4">
    <source>
        <dbReference type="ARBA" id="ARBA00022741"/>
    </source>
</evidence>
<reference evidence="10" key="1">
    <citation type="submission" date="2014-11" db="EMBL/GenBank/DDBJ databases">
        <authorList>
            <person name="Malar M.C."/>
            <person name="Sen D."/>
            <person name="Tripathy S."/>
        </authorList>
    </citation>
    <scope>NUCLEOTIDE SEQUENCE</scope>
    <source>
        <strain evidence="10">BDU141951</strain>
    </source>
</reference>
<keyword evidence="3 7" id="KW-0819">tRNA processing</keyword>
<dbReference type="Pfam" id="PF09179">
    <property type="entry name" value="TilS"/>
    <property type="match status" value="1"/>
</dbReference>
<dbReference type="Pfam" id="PF01171">
    <property type="entry name" value="ATP_bind_3"/>
    <property type="match status" value="1"/>
</dbReference>
<reference evidence="10" key="2">
    <citation type="journal article" date="2015" name="Genome Announc.">
        <title>Draft Genome Sequence of Filamentous Marine Cyanobacterium Lyngbya confervoides Strain BDU141951.</title>
        <authorList>
            <person name="Chandrababunaidu M.M."/>
            <person name="Sen D."/>
            <person name="Tripathy S."/>
        </authorList>
    </citation>
    <scope>NUCLEOTIDE SEQUENCE</scope>
    <source>
        <strain evidence="10">BDU141951</strain>
    </source>
</reference>
<comment type="catalytic activity">
    <reaction evidence="6 7">
        <text>cytidine(34) in tRNA(Ile2) + L-lysine + ATP = lysidine(34) in tRNA(Ile2) + AMP + diphosphate + H(+)</text>
        <dbReference type="Rhea" id="RHEA:43744"/>
        <dbReference type="Rhea" id="RHEA-COMP:10625"/>
        <dbReference type="Rhea" id="RHEA-COMP:10670"/>
        <dbReference type="ChEBI" id="CHEBI:15378"/>
        <dbReference type="ChEBI" id="CHEBI:30616"/>
        <dbReference type="ChEBI" id="CHEBI:32551"/>
        <dbReference type="ChEBI" id="CHEBI:33019"/>
        <dbReference type="ChEBI" id="CHEBI:82748"/>
        <dbReference type="ChEBI" id="CHEBI:83665"/>
        <dbReference type="ChEBI" id="CHEBI:456215"/>
        <dbReference type="EC" id="6.3.4.19"/>
    </reaction>
</comment>
<dbReference type="SUPFAM" id="SSF82829">
    <property type="entry name" value="MesJ substrate recognition domain-like"/>
    <property type="match status" value="1"/>
</dbReference>
<dbReference type="CDD" id="cd01992">
    <property type="entry name" value="TilS_N"/>
    <property type="match status" value="1"/>
</dbReference>
<evidence type="ECO:0000256" key="6">
    <source>
        <dbReference type="ARBA" id="ARBA00048539"/>
    </source>
</evidence>
<dbReference type="InterPro" id="IPR015262">
    <property type="entry name" value="tRNA_Ile_lys_synt_subst-bd"/>
</dbReference>
<keyword evidence="4 7" id="KW-0547">Nucleotide-binding</keyword>
<evidence type="ECO:0000256" key="1">
    <source>
        <dbReference type="ARBA" id="ARBA00022490"/>
    </source>
</evidence>
<reference evidence="10" key="3">
    <citation type="submission" date="2020-02" db="EMBL/GenBank/DDBJ databases">
        <authorList>
            <person name="Sarangi A.N."/>
            <person name="Ghosh S."/>
            <person name="Mukherjee M."/>
            <person name="Tripathy S."/>
        </authorList>
    </citation>
    <scope>NUCLEOTIDE SEQUENCE</scope>
    <source>
        <strain evidence="10">BDU141951</strain>
    </source>
</reference>
<dbReference type="NCBIfam" id="TIGR02432">
    <property type="entry name" value="lysidine_TilS_N"/>
    <property type="match status" value="1"/>
</dbReference>
<comment type="function">
    <text evidence="7">Ligates lysine onto the cytidine present at position 34 of the AUA codon-specific tRNA(Ile) that contains the anticodon CAU, in an ATP-dependent manner. Cytidine is converted to lysidine, thus changing the amino acid specificity of the tRNA from methionine to isoleucine.</text>
</comment>
<protein>
    <recommendedName>
        <fullName evidence="7">tRNA(Ile)-lysidine synthase</fullName>
        <ecNumber evidence="7">6.3.4.19</ecNumber>
    </recommendedName>
    <alternativeName>
        <fullName evidence="7">tRNA(Ile)-2-lysyl-cytidine synthase</fullName>
    </alternativeName>
    <alternativeName>
        <fullName evidence="7">tRNA(Ile)-lysidine synthetase</fullName>
    </alternativeName>
</protein>
<dbReference type="EMBL" id="JTHE02000003">
    <property type="protein sequence ID" value="NEV67347.1"/>
    <property type="molecule type" value="Genomic_DNA"/>
</dbReference>
<evidence type="ECO:0000259" key="9">
    <source>
        <dbReference type="Pfam" id="PF09179"/>
    </source>
</evidence>
<comment type="subcellular location">
    <subcellularLocation>
        <location evidence="7">Cytoplasm</location>
    </subcellularLocation>
</comment>
<dbReference type="GO" id="GO:0006400">
    <property type="term" value="P:tRNA modification"/>
    <property type="evidence" value="ECO:0007669"/>
    <property type="project" value="UniProtKB-UniRule"/>
</dbReference>
<name>A0A0C1UPC5_9CYAN</name>
<evidence type="ECO:0000256" key="5">
    <source>
        <dbReference type="ARBA" id="ARBA00022840"/>
    </source>
</evidence>
<organism evidence="10">
    <name type="scientific">Lyngbya confervoides BDU141951</name>
    <dbReference type="NCBI Taxonomy" id="1574623"/>
    <lineage>
        <taxon>Bacteria</taxon>
        <taxon>Bacillati</taxon>
        <taxon>Cyanobacteriota</taxon>
        <taxon>Cyanophyceae</taxon>
        <taxon>Oscillatoriophycideae</taxon>
        <taxon>Oscillatoriales</taxon>
        <taxon>Microcoleaceae</taxon>
        <taxon>Lyngbya</taxon>
    </lineage>
</organism>
<evidence type="ECO:0000256" key="2">
    <source>
        <dbReference type="ARBA" id="ARBA00022598"/>
    </source>
</evidence>
<comment type="similarity">
    <text evidence="7">Belongs to the tRNA(Ile)-lysidine synthase family.</text>
</comment>
<dbReference type="PANTHER" id="PTHR43033">
    <property type="entry name" value="TRNA(ILE)-LYSIDINE SYNTHASE-RELATED"/>
    <property type="match status" value="1"/>
</dbReference>
<evidence type="ECO:0000313" key="10">
    <source>
        <dbReference type="EMBL" id="NEV67347.1"/>
    </source>
</evidence>
<keyword evidence="5 7" id="KW-0067">ATP-binding</keyword>
<keyword evidence="1 7" id="KW-0963">Cytoplasm</keyword>
<feature type="domain" description="tRNA(Ile)-lysidine synthase substrate-binding" evidence="9">
    <location>
        <begin position="269"/>
        <end position="318"/>
    </location>
</feature>
<dbReference type="Gene3D" id="1.20.59.20">
    <property type="match status" value="1"/>
</dbReference>
<dbReference type="InterPro" id="IPR011063">
    <property type="entry name" value="TilS/TtcA_N"/>
</dbReference>
<dbReference type="HAMAP" id="MF_01161">
    <property type="entry name" value="tRNA_Ile_lys_synt"/>
    <property type="match status" value="1"/>
</dbReference>
<feature type="binding site" evidence="7">
    <location>
        <begin position="42"/>
        <end position="47"/>
    </location>
    <ligand>
        <name>ATP</name>
        <dbReference type="ChEBI" id="CHEBI:30616"/>
    </ligand>
</feature>
<keyword evidence="2 7" id="KW-0436">Ligase</keyword>